<dbReference type="GO" id="GO:0006508">
    <property type="term" value="P:proteolysis"/>
    <property type="evidence" value="ECO:0007669"/>
    <property type="project" value="UniProtKB-KW"/>
</dbReference>
<keyword evidence="5" id="KW-0732">Signal</keyword>
<keyword evidence="8" id="KW-1185">Reference proteome</keyword>
<keyword evidence="2" id="KW-0645">Protease</keyword>
<evidence type="ECO:0000256" key="1">
    <source>
        <dbReference type="ARBA" id="ARBA00007074"/>
    </source>
</evidence>
<evidence type="ECO:0000313" key="8">
    <source>
        <dbReference type="Proteomes" id="UP000564644"/>
    </source>
</evidence>
<evidence type="ECO:0000256" key="5">
    <source>
        <dbReference type="SAM" id="SignalP"/>
    </source>
</evidence>
<protein>
    <submittedName>
        <fullName evidence="7">C40 family peptidase</fullName>
    </submittedName>
</protein>
<evidence type="ECO:0000256" key="3">
    <source>
        <dbReference type="ARBA" id="ARBA00022801"/>
    </source>
</evidence>
<organism evidence="7 8">
    <name type="scientific">Cohnella zeiphila</name>
    <dbReference type="NCBI Taxonomy" id="2761120"/>
    <lineage>
        <taxon>Bacteria</taxon>
        <taxon>Bacillati</taxon>
        <taxon>Bacillota</taxon>
        <taxon>Bacilli</taxon>
        <taxon>Bacillales</taxon>
        <taxon>Paenibacillaceae</taxon>
        <taxon>Cohnella</taxon>
    </lineage>
</organism>
<comment type="similarity">
    <text evidence="1">Belongs to the peptidase C40 family.</text>
</comment>
<keyword evidence="3" id="KW-0378">Hydrolase</keyword>
<dbReference type="GO" id="GO:0008234">
    <property type="term" value="F:cysteine-type peptidase activity"/>
    <property type="evidence" value="ECO:0007669"/>
    <property type="project" value="UniProtKB-KW"/>
</dbReference>
<dbReference type="InterPro" id="IPR051202">
    <property type="entry name" value="Peptidase_C40"/>
</dbReference>
<accession>A0A7X0SRL1</accession>
<keyword evidence="4" id="KW-0788">Thiol protease</keyword>
<feature type="domain" description="NlpC/P60" evidence="6">
    <location>
        <begin position="49"/>
        <end position="194"/>
    </location>
</feature>
<comment type="caution">
    <text evidence="7">The sequence shown here is derived from an EMBL/GenBank/DDBJ whole genome shotgun (WGS) entry which is preliminary data.</text>
</comment>
<dbReference type="RefSeq" id="WP_185132525.1">
    <property type="nucleotide sequence ID" value="NZ_JACJVO010000038.1"/>
</dbReference>
<name>A0A7X0SRL1_9BACL</name>
<dbReference type="EMBL" id="JACJVO010000038">
    <property type="protein sequence ID" value="MBB6734863.1"/>
    <property type="molecule type" value="Genomic_DNA"/>
</dbReference>
<dbReference type="Gene3D" id="3.90.1720.10">
    <property type="entry name" value="endopeptidase domain like (from Nostoc punctiforme)"/>
    <property type="match status" value="1"/>
</dbReference>
<dbReference type="PROSITE" id="PS51935">
    <property type="entry name" value="NLPC_P60"/>
    <property type="match status" value="1"/>
</dbReference>
<dbReference type="Proteomes" id="UP000564644">
    <property type="component" value="Unassembled WGS sequence"/>
</dbReference>
<dbReference type="PANTHER" id="PTHR47053:SF1">
    <property type="entry name" value="MUREIN DD-ENDOPEPTIDASE MEPH-RELATED"/>
    <property type="match status" value="1"/>
</dbReference>
<dbReference type="InterPro" id="IPR000064">
    <property type="entry name" value="NLP_P60_dom"/>
</dbReference>
<evidence type="ECO:0000256" key="2">
    <source>
        <dbReference type="ARBA" id="ARBA00022670"/>
    </source>
</evidence>
<dbReference type="PANTHER" id="PTHR47053">
    <property type="entry name" value="MUREIN DD-ENDOPEPTIDASE MEPH-RELATED"/>
    <property type="match status" value="1"/>
</dbReference>
<feature type="chain" id="PRO_5031390506" evidence="5">
    <location>
        <begin position="27"/>
        <end position="194"/>
    </location>
</feature>
<evidence type="ECO:0000313" key="7">
    <source>
        <dbReference type="EMBL" id="MBB6734863.1"/>
    </source>
</evidence>
<dbReference type="PROSITE" id="PS51257">
    <property type="entry name" value="PROKAR_LIPOPROTEIN"/>
    <property type="match status" value="1"/>
</dbReference>
<dbReference type="AlphaFoldDB" id="A0A7X0SRL1"/>
<feature type="signal peptide" evidence="5">
    <location>
        <begin position="1"/>
        <end position="26"/>
    </location>
</feature>
<dbReference type="InterPro" id="IPR038765">
    <property type="entry name" value="Papain-like_cys_pep_sf"/>
</dbReference>
<dbReference type="Pfam" id="PF00877">
    <property type="entry name" value="NLPC_P60"/>
    <property type="match status" value="1"/>
</dbReference>
<evidence type="ECO:0000256" key="4">
    <source>
        <dbReference type="ARBA" id="ARBA00022807"/>
    </source>
</evidence>
<gene>
    <name evidence="7" type="ORF">H7C18_28530</name>
</gene>
<dbReference type="SUPFAM" id="SSF54001">
    <property type="entry name" value="Cysteine proteinases"/>
    <property type="match status" value="1"/>
</dbReference>
<reference evidence="7 8" key="1">
    <citation type="submission" date="2020-08" db="EMBL/GenBank/DDBJ databases">
        <title>Cohnella phylogeny.</title>
        <authorList>
            <person name="Dunlap C."/>
        </authorList>
    </citation>
    <scope>NUCLEOTIDE SEQUENCE [LARGE SCALE GENOMIC DNA]</scope>
    <source>
        <strain evidence="7 8">CBP 2801</strain>
    </source>
</reference>
<sequence length="194" mass="21099">MRKKLGWLALACGVAAASCGSPAAFAATAAKTSPTVRAGMAGASVENNNKDIEKVIADGMRYLGTPYEFDSNRSTDKTFDCSDFVKWIYGETLGIDLPYNSREQGAYIKQKGDVVTDWHKLKRGDLMFFMSYHGSSASDYKGIDKSTARITHVALYLGDGKVLQTYSVNSGGVRVDSIEGTHFDYRFLFGGSVV</sequence>
<evidence type="ECO:0000259" key="6">
    <source>
        <dbReference type="PROSITE" id="PS51935"/>
    </source>
</evidence>
<proteinExistence type="inferred from homology"/>